<dbReference type="PANTHER" id="PTHR43353">
    <property type="entry name" value="SUCCINATE-SEMIALDEHYDE DEHYDROGENASE, MITOCHONDRIAL"/>
    <property type="match status" value="1"/>
</dbReference>
<sequence length="475" mass="51753">MSHLLFNDSFINGEFYSTDKNFSVDDPATQQSIIMVSDVDDIGVHKAINTAHDAFIKLKLTNATTRSNVLMRWYDLVMQNKQTLAELMTKEQGKPLKEALGEVDYGAAFIKWYAEQAKRSYGDVIPATDNNHRLTSFKQPVGVVAGITPWNFPIAMVTRKVAPAYAAGCSFVLKPSEHTPLCALALAYLADQAGFEKGAFNVLLSEDAPRVGKILTESNIVRKFTFTGSTGVGKQLLTQCASTVKRTSMELGGNAPFIIFDNADLDEAVTGLMGAKFRNGGQTCVAANRIFVQRSILDQVVDKLAKKVATLKVGNGFGENTDIGPLIYPKAKQKVQELVADAKAKGAIQISDDVQLVDSFQAPLILTGVNPKMDIYHQEVFGPVVSIIAFDEEAEVLALANDVPYGLAAYFYSQNIKQIYRVSEALEYGMVGINEGLISNPVAPFGGVKQSGLGREGGYQGLDEYLEEKYVCIKL</sequence>
<accession>A0A0N1MU55</accession>
<dbReference type="InterPro" id="IPR016162">
    <property type="entry name" value="Ald_DH_N"/>
</dbReference>
<dbReference type="InterPro" id="IPR015590">
    <property type="entry name" value="Aldehyde_DH_dom"/>
</dbReference>
<dbReference type="SUPFAM" id="SSF53720">
    <property type="entry name" value="ALDH-like"/>
    <property type="match status" value="1"/>
</dbReference>
<dbReference type="AlphaFoldDB" id="A0A0N1MU55"/>
<dbReference type="FunFam" id="3.40.605.10:FF:000005">
    <property type="entry name" value="Succinate-semialdehyde dehydrogenase I"/>
    <property type="match status" value="1"/>
</dbReference>
<protein>
    <submittedName>
        <fullName evidence="6">Succinate-semialdehyde dehydrogenase</fullName>
        <ecNumber evidence="6">1.2.1.16</ecNumber>
    </submittedName>
</protein>
<dbReference type="CDD" id="cd07103">
    <property type="entry name" value="ALDH_F5_SSADH_GabD"/>
    <property type="match status" value="1"/>
</dbReference>
<dbReference type="FunFam" id="3.40.309.10:FF:000004">
    <property type="entry name" value="Succinate-semialdehyde dehydrogenase I"/>
    <property type="match status" value="1"/>
</dbReference>
<reference evidence="6 7" key="1">
    <citation type="submission" date="2015-08" db="EMBL/GenBank/DDBJ databases">
        <title>Draft Genome Sequence of Pseudoalteromonas porphyrae UCD-SED14.</title>
        <authorList>
            <person name="Coil D.A."/>
            <person name="Jospin G."/>
            <person name="Lee R.D."/>
            <person name="Eisen J.A."/>
        </authorList>
    </citation>
    <scope>NUCLEOTIDE SEQUENCE [LARGE SCALE GENOMIC DNA]</scope>
    <source>
        <strain evidence="6 7">UCD-SED14</strain>
    </source>
</reference>
<evidence type="ECO:0000313" key="7">
    <source>
        <dbReference type="Proteomes" id="UP000037848"/>
    </source>
</evidence>
<dbReference type="GO" id="GO:0009450">
    <property type="term" value="P:gamma-aminobutyric acid catabolic process"/>
    <property type="evidence" value="ECO:0007669"/>
    <property type="project" value="TreeGrafter"/>
</dbReference>
<dbReference type="PATRIC" id="fig|187330.3.peg.537"/>
<organism evidence="6 7">
    <name type="scientific">Pseudoalteromonas porphyrae</name>
    <dbReference type="NCBI Taxonomy" id="187330"/>
    <lineage>
        <taxon>Bacteria</taxon>
        <taxon>Pseudomonadati</taxon>
        <taxon>Pseudomonadota</taxon>
        <taxon>Gammaproteobacteria</taxon>
        <taxon>Alteromonadales</taxon>
        <taxon>Pseudoalteromonadaceae</taxon>
        <taxon>Pseudoalteromonas</taxon>
    </lineage>
</organism>
<dbReference type="GO" id="GO:0004777">
    <property type="term" value="F:succinate-semialdehyde dehydrogenase (NAD+) activity"/>
    <property type="evidence" value="ECO:0007669"/>
    <property type="project" value="TreeGrafter"/>
</dbReference>
<keyword evidence="7" id="KW-1185">Reference proteome</keyword>
<dbReference type="Gene3D" id="3.40.309.10">
    <property type="entry name" value="Aldehyde Dehydrogenase, Chain A, domain 2"/>
    <property type="match status" value="1"/>
</dbReference>
<evidence type="ECO:0000313" key="6">
    <source>
        <dbReference type="EMBL" id="KPH65160.1"/>
    </source>
</evidence>
<dbReference type="InterPro" id="IPR016160">
    <property type="entry name" value="Ald_DH_CS_CYS"/>
</dbReference>
<evidence type="ECO:0000259" key="5">
    <source>
        <dbReference type="Pfam" id="PF00171"/>
    </source>
</evidence>
<dbReference type="InterPro" id="IPR029510">
    <property type="entry name" value="Ald_DH_CS_GLU"/>
</dbReference>
<dbReference type="STRING" id="187330.AMS58_07675"/>
<evidence type="ECO:0000256" key="2">
    <source>
        <dbReference type="ARBA" id="ARBA00023002"/>
    </source>
</evidence>
<gene>
    <name evidence="6" type="primary">gabD</name>
    <name evidence="6" type="ORF">ADS77_02500</name>
</gene>
<dbReference type="Gene3D" id="3.40.605.10">
    <property type="entry name" value="Aldehyde Dehydrogenase, Chain A, domain 1"/>
    <property type="match status" value="1"/>
</dbReference>
<comment type="caution">
    <text evidence="6">The sequence shown here is derived from an EMBL/GenBank/DDBJ whole genome shotgun (WGS) entry which is preliminary data.</text>
</comment>
<dbReference type="PANTHER" id="PTHR43353:SF5">
    <property type="entry name" value="SUCCINATE-SEMIALDEHYDE DEHYDROGENASE, MITOCHONDRIAL"/>
    <property type="match status" value="1"/>
</dbReference>
<evidence type="ECO:0000256" key="4">
    <source>
        <dbReference type="RuleBase" id="RU003345"/>
    </source>
</evidence>
<dbReference type="OrthoDB" id="9812625at2"/>
<dbReference type="EC" id="1.2.1.16" evidence="6"/>
<dbReference type="PROSITE" id="PS00687">
    <property type="entry name" value="ALDEHYDE_DEHYDR_GLU"/>
    <property type="match status" value="1"/>
</dbReference>
<proteinExistence type="inferred from homology"/>
<dbReference type="PROSITE" id="PS00070">
    <property type="entry name" value="ALDEHYDE_DEHYDR_CYS"/>
    <property type="match status" value="1"/>
</dbReference>
<evidence type="ECO:0000256" key="1">
    <source>
        <dbReference type="ARBA" id="ARBA00009986"/>
    </source>
</evidence>
<dbReference type="FunFam" id="3.40.605.10:FF:000026">
    <property type="entry name" value="Aldehyde dehydrogenase, putative"/>
    <property type="match status" value="1"/>
</dbReference>
<evidence type="ECO:0000256" key="3">
    <source>
        <dbReference type="PROSITE-ProRule" id="PRU10007"/>
    </source>
</evidence>
<comment type="similarity">
    <text evidence="1 4">Belongs to the aldehyde dehydrogenase family.</text>
</comment>
<dbReference type="EMBL" id="LHPH01000002">
    <property type="protein sequence ID" value="KPH65160.1"/>
    <property type="molecule type" value="Genomic_DNA"/>
</dbReference>
<dbReference type="Proteomes" id="UP000037848">
    <property type="component" value="Unassembled WGS sequence"/>
</dbReference>
<keyword evidence="2 4" id="KW-0560">Oxidoreductase</keyword>
<name>A0A0N1MU55_9GAMM</name>
<dbReference type="InterPro" id="IPR050740">
    <property type="entry name" value="Aldehyde_DH_Superfamily"/>
</dbReference>
<dbReference type="InterPro" id="IPR016161">
    <property type="entry name" value="Ald_DH/histidinol_DH"/>
</dbReference>
<feature type="domain" description="Aldehyde dehydrogenase" evidence="5">
    <location>
        <begin position="19"/>
        <end position="471"/>
    </location>
</feature>
<dbReference type="RefSeq" id="WP_054452810.1">
    <property type="nucleotide sequence ID" value="NZ_LHPH01000002.1"/>
</dbReference>
<dbReference type="Pfam" id="PF00171">
    <property type="entry name" value="Aldedh"/>
    <property type="match status" value="1"/>
</dbReference>
<feature type="active site" evidence="3">
    <location>
        <position position="250"/>
    </location>
</feature>
<dbReference type="InterPro" id="IPR016163">
    <property type="entry name" value="Ald_DH_C"/>
</dbReference>